<comment type="caution">
    <text evidence="1">The sequence shown here is derived from an EMBL/GenBank/DDBJ whole genome shotgun (WGS) entry which is preliminary data.</text>
</comment>
<dbReference type="AlphaFoldDB" id="A0A848LTR2"/>
<accession>A0A848LTR2</accession>
<organism evidence="1 2">
    <name type="scientific">Pyxidicoccus fallax</name>
    <dbReference type="NCBI Taxonomy" id="394095"/>
    <lineage>
        <taxon>Bacteria</taxon>
        <taxon>Pseudomonadati</taxon>
        <taxon>Myxococcota</taxon>
        <taxon>Myxococcia</taxon>
        <taxon>Myxococcales</taxon>
        <taxon>Cystobacterineae</taxon>
        <taxon>Myxococcaceae</taxon>
        <taxon>Pyxidicoccus</taxon>
    </lineage>
</organism>
<evidence type="ECO:0008006" key="3">
    <source>
        <dbReference type="Google" id="ProtNLM"/>
    </source>
</evidence>
<dbReference type="GO" id="GO:0016746">
    <property type="term" value="F:acyltransferase activity"/>
    <property type="evidence" value="ECO:0007669"/>
    <property type="project" value="InterPro"/>
</dbReference>
<dbReference type="SUPFAM" id="SSF53901">
    <property type="entry name" value="Thiolase-like"/>
    <property type="match status" value="2"/>
</dbReference>
<gene>
    <name evidence="1" type="ORF">HG543_38905</name>
</gene>
<evidence type="ECO:0000313" key="1">
    <source>
        <dbReference type="EMBL" id="NMO20774.1"/>
    </source>
</evidence>
<dbReference type="InterPro" id="IPR016039">
    <property type="entry name" value="Thiolase-like"/>
</dbReference>
<evidence type="ECO:0000313" key="2">
    <source>
        <dbReference type="Proteomes" id="UP000518300"/>
    </source>
</evidence>
<name>A0A848LTR2_9BACT</name>
<reference evidence="1 2" key="1">
    <citation type="submission" date="2020-04" db="EMBL/GenBank/DDBJ databases">
        <title>Draft genome of Pyxidicoccus fallax type strain.</title>
        <authorList>
            <person name="Whitworth D.E."/>
        </authorList>
    </citation>
    <scope>NUCLEOTIDE SEQUENCE [LARGE SCALE GENOMIC DNA]</scope>
    <source>
        <strain evidence="1 2">DSM 14698</strain>
    </source>
</reference>
<protein>
    <recommendedName>
        <fullName evidence="3">Beta-ketoacyl synthase</fullName>
    </recommendedName>
</protein>
<sequence>MRSRLAQQPAAGDMVVTALGMISSLGHGVIPSCAAARAGINRWSDLDVDAMDDAEVNAVPLQGHAIQGLTEGFAGLGRFLRLADAAFADLLHYGALSPTDFDRTQFLLHLPDDTYEDAWSKRYEPSVSFGGTGAQARDRERARQASHQEHFARRLMDRLLSLHGISAQPRACSLSFGGPAAFVKALLHCERLLNARMVERCVLGGIDSYVSGDTLGMIHQLGLIQHGANPDGFFPGEAAAFIAIERFDTARARGARVEARIGAAAIAREEHSRFSGHPTLGAGLFQAAASAYERLGTPPPEIPLVITNLNGSSHRANDVGNALVRLKAAELPADFKSWSPAESFGELGAATGPVATCMGVRAFVRSYARSSHILVWLASDGQDRGAFFLTRGWSSEKNERGAGALI</sequence>
<dbReference type="Proteomes" id="UP000518300">
    <property type="component" value="Unassembled WGS sequence"/>
</dbReference>
<proteinExistence type="predicted"/>
<keyword evidence="2" id="KW-1185">Reference proteome</keyword>
<dbReference type="RefSeq" id="WP_169349981.1">
    <property type="nucleotide sequence ID" value="NZ_JABBJJ010000269.1"/>
</dbReference>
<dbReference type="Gene3D" id="3.40.47.10">
    <property type="match status" value="1"/>
</dbReference>
<dbReference type="EMBL" id="JABBJJ010000269">
    <property type="protein sequence ID" value="NMO20774.1"/>
    <property type="molecule type" value="Genomic_DNA"/>
</dbReference>